<name>A0A1M6DDP9_9ACTN</name>
<dbReference type="Pfam" id="PF01926">
    <property type="entry name" value="MMR_HSR1"/>
    <property type="match status" value="1"/>
</dbReference>
<dbReference type="OrthoDB" id="974105at2"/>
<dbReference type="AlphaFoldDB" id="A0A1M6DDP9"/>
<keyword evidence="1" id="KW-1133">Transmembrane helix</keyword>
<sequence>MTTVEKLDALAEVVDLVDGRVDGELVRDTRQLLAHASRRLAAGPQTTVALAGATGSGKSSLFNALSGTRLAEQGVRRPTTSKTLAVSFTATNPDLLDLIGVERRREAKPPIPGLTDVVLLDLPDHDSFSGRHRDEVDRMVGLVDQFIWVLDPQKYADAAIHQRYLRPLARHRDVITVVLNQADLLPPDQLEQCLAHIRRLLDADGLHGVPLLATSALTGMGVDDLRERLVVLAGGKRAAAQRLAADVAVAASRFDPEVGHGPTGKVEKETVSRLNAQLSAAAGVPVVVDAVRDSVRYRGQLATGWPLVKWLGRLRPDPLKRLRLGGPEKTPGEAPVLTRSSLPPRSVAADAHLATGLRAFSQELGEGMTATWSRSITAVVHAATRGLPDELDRAVVAVDLKVARPPIWWGVIRALQWLLIAAVVVGLGWLTVNGLLGYFGLPGLGMVPIGPEGGFRVPLPTILSLGGLLAGVLLSVCSQLIIGATALDAARRARKSLDAAVAEVARSRIVAPAEAEMARYVAARKALDRILH</sequence>
<dbReference type="STRING" id="1123357.SAMN02745244_00901"/>
<dbReference type="PANTHER" id="PTHR42698">
    <property type="entry name" value="GTPASE ERA"/>
    <property type="match status" value="1"/>
</dbReference>
<accession>A0A1M6DDP9</accession>
<evidence type="ECO:0000256" key="1">
    <source>
        <dbReference type="SAM" id="Phobius"/>
    </source>
</evidence>
<dbReference type="GO" id="GO:0000028">
    <property type="term" value="P:ribosomal small subunit assembly"/>
    <property type="evidence" value="ECO:0007669"/>
    <property type="project" value="TreeGrafter"/>
</dbReference>
<dbReference type="InterPro" id="IPR005662">
    <property type="entry name" value="GTPase_Era-like"/>
</dbReference>
<dbReference type="PANTHER" id="PTHR42698:SF1">
    <property type="entry name" value="GTPASE ERA, MITOCHONDRIAL"/>
    <property type="match status" value="1"/>
</dbReference>
<dbReference type="SUPFAM" id="SSF52540">
    <property type="entry name" value="P-loop containing nucleoside triphosphate hydrolases"/>
    <property type="match status" value="1"/>
</dbReference>
<dbReference type="Gene3D" id="3.40.50.300">
    <property type="entry name" value="P-loop containing nucleotide triphosphate hydrolases"/>
    <property type="match status" value="1"/>
</dbReference>
<dbReference type="GO" id="GO:0005829">
    <property type="term" value="C:cytosol"/>
    <property type="evidence" value="ECO:0007669"/>
    <property type="project" value="TreeGrafter"/>
</dbReference>
<feature type="domain" description="G" evidence="2">
    <location>
        <begin position="47"/>
        <end position="155"/>
    </location>
</feature>
<evidence type="ECO:0000259" key="2">
    <source>
        <dbReference type="Pfam" id="PF01926"/>
    </source>
</evidence>
<dbReference type="EMBL" id="FQZG01000012">
    <property type="protein sequence ID" value="SHI71332.1"/>
    <property type="molecule type" value="Genomic_DNA"/>
</dbReference>
<gene>
    <name evidence="3" type="ORF">SAMN02745244_00901</name>
</gene>
<dbReference type="GO" id="GO:0043024">
    <property type="term" value="F:ribosomal small subunit binding"/>
    <property type="evidence" value="ECO:0007669"/>
    <property type="project" value="TreeGrafter"/>
</dbReference>
<feature type="transmembrane region" description="Helical" evidence="1">
    <location>
        <begin position="461"/>
        <end position="487"/>
    </location>
</feature>
<protein>
    <submittedName>
        <fullName evidence="3">50S ribosome-binding GTPase</fullName>
    </submittedName>
</protein>
<keyword evidence="1" id="KW-0812">Transmembrane</keyword>
<reference evidence="4" key="1">
    <citation type="submission" date="2016-11" db="EMBL/GenBank/DDBJ databases">
        <authorList>
            <person name="Varghese N."/>
            <person name="Submissions S."/>
        </authorList>
    </citation>
    <scope>NUCLEOTIDE SEQUENCE [LARGE SCALE GENOMIC DNA]</scope>
    <source>
        <strain evidence="4">DSM 12906</strain>
    </source>
</reference>
<keyword evidence="1" id="KW-0472">Membrane</keyword>
<evidence type="ECO:0000313" key="4">
    <source>
        <dbReference type="Proteomes" id="UP000184512"/>
    </source>
</evidence>
<evidence type="ECO:0000313" key="3">
    <source>
        <dbReference type="EMBL" id="SHI71332.1"/>
    </source>
</evidence>
<dbReference type="GO" id="GO:0005525">
    <property type="term" value="F:GTP binding"/>
    <property type="evidence" value="ECO:0007669"/>
    <property type="project" value="InterPro"/>
</dbReference>
<organism evidence="3 4">
    <name type="scientific">Tessaracoccus bendigoensis DSM 12906</name>
    <dbReference type="NCBI Taxonomy" id="1123357"/>
    <lineage>
        <taxon>Bacteria</taxon>
        <taxon>Bacillati</taxon>
        <taxon>Actinomycetota</taxon>
        <taxon>Actinomycetes</taxon>
        <taxon>Propionibacteriales</taxon>
        <taxon>Propionibacteriaceae</taxon>
        <taxon>Tessaracoccus</taxon>
    </lineage>
</organism>
<keyword evidence="4" id="KW-1185">Reference proteome</keyword>
<proteinExistence type="predicted"/>
<dbReference type="InterPro" id="IPR006073">
    <property type="entry name" value="GTP-bd"/>
</dbReference>
<dbReference type="Proteomes" id="UP000184512">
    <property type="component" value="Unassembled WGS sequence"/>
</dbReference>
<dbReference type="RefSeq" id="WP_073186351.1">
    <property type="nucleotide sequence ID" value="NZ_FQZG01000012.1"/>
</dbReference>
<dbReference type="InterPro" id="IPR027417">
    <property type="entry name" value="P-loop_NTPase"/>
</dbReference>
<dbReference type="GO" id="GO:0019843">
    <property type="term" value="F:rRNA binding"/>
    <property type="evidence" value="ECO:0007669"/>
    <property type="project" value="TreeGrafter"/>
</dbReference>
<feature type="transmembrane region" description="Helical" evidence="1">
    <location>
        <begin position="417"/>
        <end position="441"/>
    </location>
</feature>